<accession>A0A9N9INQ6</accession>
<sequence length="679" mass="77420">VYSFSKVILWYPTRLPSHQHIRAVSSERNGQDRLQKYDELKALFDKAHISAEEFKEARSNLLKYFTQKVPGLHPVILEYKDPLQLLSTHGANWDYQEAPELEKKNSLLLTIMGGAGIGKSRLLMKLPKIARSAVNNDELKKHLDNALVFNISFENGTSYDSVEDHDPLIAIGVRMLWQLQTDPNDDFSTFQRNPEHRLGPNDVLKRIARFRHQKASDLTVFLLLDSIHNLMENSDDGLNKNSRFYSCLSIMANNIITSKPFIIGCCSATSMKPMRDILAKSRQLHIQLLIPQLKAPSCFHRPVFDMEKPLVKILVEDMGGNSRALEALEQVIPLNIDDYCISDIIHNLIKELLDLYSGVLDRSDCYKEILQVILSNTPVNINFSIPGTDLRPDQFAEMGLVRFEAGNSAFDRLTCPYVWLWLIARLVDYPILLNWRFDDYNEIQHFHNPEKIPPGAQLWQNFERFVADFRVLKSEIYKYVKHSIHTIHPGGVFDLRNDNDIYLKSKPLKLVCSSNRVSTKSSSVASIMHESGTIDASDERHLILNGEGASAGQERNITEVLQIKKLDRKASISLSMYLEERDKAAGVNDIFLIVTTGRNHIDSSQLPVQPPDINTASRCWLSGIDGIGRKYADIIIRRRPYYSLEDCHQKTGISLKVLKQCNCIINRGNNYDGFAETIR</sequence>
<dbReference type="EMBL" id="CAJVPY010014171">
    <property type="protein sequence ID" value="CAG8745002.1"/>
    <property type="molecule type" value="Genomic_DNA"/>
</dbReference>
<protein>
    <submittedName>
        <fullName evidence="1">5093_t:CDS:1</fullName>
    </submittedName>
</protein>
<keyword evidence="2" id="KW-1185">Reference proteome</keyword>
<organism evidence="1 2">
    <name type="scientific">Dentiscutata erythropus</name>
    <dbReference type="NCBI Taxonomy" id="1348616"/>
    <lineage>
        <taxon>Eukaryota</taxon>
        <taxon>Fungi</taxon>
        <taxon>Fungi incertae sedis</taxon>
        <taxon>Mucoromycota</taxon>
        <taxon>Glomeromycotina</taxon>
        <taxon>Glomeromycetes</taxon>
        <taxon>Diversisporales</taxon>
        <taxon>Gigasporaceae</taxon>
        <taxon>Dentiscutata</taxon>
    </lineage>
</organism>
<dbReference type="Proteomes" id="UP000789405">
    <property type="component" value="Unassembled WGS sequence"/>
</dbReference>
<evidence type="ECO:0000313" key="1">
    <source>
        <dbReference type="EMBL" id="CAG8745002.1"/>
    </source>
</evidence>
<gene>
    <name evidence="1" type="ORF">DERYTH_LOCUS16354</name>
</gene>
<feature type="non-terminal residue" evidence="1">
    <location>
        <position position="1"/>
    </location>
</feature>
<evidence type="ECO:0000313" key="2">
    <source>
        <dbReference type="Proteomes" id="UP000789405"/>
    </source>
</evidence>
<dbReference type="AlphaFoldDB" id="A0A9N9INQ6"/>
<reference evidence="1" key="1">
    <citation type="submission" date="2021-06" db="EMBL/GenBank/DDBJ databases">
        <authorList>
            <person name="Kallberg Y."/>
            <person name="Tangrot J."/>
            <person name="Rosling A."/>
        </authorList>
    </citation>
    <scope>NUCLEOTIDE SEQUENCE</scope>
    <source>
        <strain evidence="1">MA453B</strain>
    </source>
</reference>
<comment type="caution">
    <text evidence="1">The sequence shown here is derived from an EMBL/GenBank/DDBJ whole genome shotgun (WGS) entry which is preliminary data.</text>
</comment>
<name>A0A9N9INQ6_9GLOM</name>
<proteinExistence type="predicted"/>
<dbReference type="OrthoDB" id="2446007at2759"/>
<dbReference type="Gene3D" id="1.10.150.320">
    <property type="entry name" value="Photosystem II 12 kDa extrinsic protein"/>
    <property type="match status" value="1"/>
</dbReference>
<dbReference type="SUPFAM" id="SSF81585">
    <property type="entry name" value="PsbU/PolX domain-like"/>
    <property type="match status" value="1"/>
</dbReference>